<sequence>MQVNHLIDYRWKEGCIRMSETVTKLPEESGSVRELDVLEQLLQPEIQQSLTQLVNHLPKLAELVTLMTKAYDVATTVANDKVLVNDMVHGFGEFVKPIVDTTKGIANAAVEAGDRAQADTSTIGLFGILKMLKDPQVQATLRFAQSFLNVLAERKNV</sequence>
<keyword evidence="2" id="KW-1185">Reference proteome</keyword>
<protein>
    <submittedName>
        <fullName evidence="1">Uncharacterized conserved protein YjgD, DUF1641 family</fullName>
    </submittedName>
</protein>
<organism evidence="1 2">
    <name type="scientific">Paenibacillus catalpae</name>
    <dbReference type="NCBI Taxonomy" id="1045775"/>
    <lineage>
        <taxon>Bacteria</taxon>
        <taxon>Bacillati</taxon>
        <taxon>Bacillota</taxon>
        <taxon>Bacilli</taxon>
        <taxon>Bacillales</taxon>
        <taxon>Paenibacillaceae</taxon>
        <taxon>Paenibacillus</taxon>
    </lineage>
</organism>
<reference evidence="2" key="1">
    <citation type="submission" date="2016-10" db="EMBL/GenBank/DDBJ databases">
        <authorList>
            <person name="Varghese N."/>
            <person name="Submissions S."/>
        </authorList>
    </citation>
    <scope>NUCLEOTIDE SEQUENCE [LARGE SCALE GENOMIC DNA]</scope>
    <source>
        <strain evidence="2">CGMCC 1.10784</strain>
    </source>
</reference>
<dbReference type="PANTHER" id="PTHR39180:SF2">
    <property type="entry name" value="DUF1641 DOMAIN-CONTAINING PROTEIN"/>
    <property type="match status" value="1"/>
</dbReference>
<name>A0A1I2GHE4_9BACL</name>
<dbReference type="AlphaFoldDB" id="A0A1I2GHE4"/>
<dbReference type="InterPro" id="IPR012440">
    <property type="entry name" value="DUF1641"/>
</dbReference>
<dbReference type="Pfam" id="PF07849">
    <property type="entry name" value="DUF1641"/>
    <property type="match status" value="1"/>
</dbReference>
<dbReference type="EMBL" id="FOMT01000006">
    <property type="protein sequence ID" value="SFF16061.1"/>
    <property type="molecule type" value="Genomic_DNA"/>
</dbReference>
<dbReference type="STRING" id="1045775.SAMN05216378_5193"/>
<evidence type="ECO:0000313" key="1">
    <source>
        <dbReference type="EMBL" id="SFF16061.1"/>
    </source>
</evidence>
<accession>A0A1I2GHE4</accession>
<proteinExistence type="predicted"/>
<dbReference type="PANTHER" id="PTHR39180">
    <property type="match status" value="1"/>
</dbReference>
<dbReference type="Proteomes" id="UP000198855">
    <property type="component" value="Unassembled WGS sequence"/>
</dbReference>
<evidence type="ECO:0000313" key="2">
    <source>
        <dbReference type="Proteomes" id="UP000198855"/>
    </source>
</evidence>
<gene>
    <name evidence="1" type="ORF">SAMN05216378_5193</name>
</gene>